<feature type="compositionally biased region" description="Low complexity" evidence="1">
    <location>
        <begin position="24"/>
        <end position="35"/>
    </location>
</feature>
<keyword evidence="4" id="KW-1185">Reference proteome</keyword>
<feature type="compositionally biased region" description="Acidic residues" evidence="1">
    <location>
        <begin position="776"/>
        <end position="790"/>
    </location>
</feature>
<feature type="compositionally biased region" description="Low complexity" evidence="1">
    <location>
        <begin position="319"/>
        <end position="353"/>
    </location>
</feature>
<feature type="compositionally biased region" description="Basic and acidic residues" evidence="1">
    <location>
        <begin position="791"/>
        <end position="809"/>
    </location>
</feature>
<feature type="compositionally biased region" description="Polar residues" evidence="1">
    <location>
        <begin position="675"/>
        <end position="688"/>
    </location>
</feature>
<name>A0ABR3VP11_HUMIN</name>
<evidence type="ECO:0000313" key="3">
    <source>
        <dbReference type="EMBL" id="KAL1843545.1"/>
    </source>
</evidence>
<keyword evidence="2" id="KW-0472">Membrane</keyword>
<feature type="transmembrane region" description="Helical" evidence="2">
    <location>
        <begin position="54"/>
        <end position="76"/>
    </location>
</feature>
<feature type="compositionally biased region" description="Basic and acidic residues" evidence="1">
    <location>
        <begin position="823"/>
        <end position="834"/>
    </location>
</feature>
<feature type="compositionally biased region" description="Polar residues" evidence="1">
    <location>
        <begin position="752"/>
        <end position="766"/>
    </location>
</feature>
<keyword evidence="2" id="KW-1133">Transmembrane helix</keyword>
<keyword evidence="2" id="KW-0812">Transmembrane</keyword>
<reference evidence="3 4" key="1">
    <citation type="journal article" date="2024" name="Commun. Biol.">
        <title>Comparative genomic analysis of thermophilic fungi reveals convergent evolutionary adaptations and gene losses.</title>
        <authorList>
            <person name="Steindorff A.S."/>
            <person name="Aguilar-Pontes M.V."/>
            <person name="Robinson A.J."/>
            <person name="Andreopoulos B."/>
            <person name="LaButti K."/>
            <person name="Kuo A."/>
            <person name="Mondo S."/>
            <person name="Riley R."/>
            <person name="Otillar R."/>
            <person name="Haridas S."/>
            <person name="Lipzen A."/>
            <person name="Grimwood J."/>
            <person name="Schmutz J."/>
            <person name="Clum A."/>
            <person name="Reid I.D."/>
            <person name="Moisan M.C."/>
            <person name="Butler G."/>
            <person name="Nguyen T.T.M."/>
            <person name="Dewar K."/>
            <person name="Conant G."/>
            <person name="Drula E."/>
            <person name="Henrissat B."/>
            <person name="Hansel C."/>
            <person name="Singer S."/>
            <person name="Hutchinson M.I."/>
            <person name="de Vries R.P."/>
            <person name="Natvig D.O."/>
            <person name="Powell A.J."/>
            <person name="Tsang A."/>
            <person name="Grigoriev I.V."/>
        </authorList>
    </citation>
    <scope>NUCLEOTIDE SEQUENCE [LARGE SCALE GENOMIC DNA]</scope>
    <source>
        <strain evidence="3 4">CBS 620.91</strain>
    </source>
</reference>
<sequence>MDHPSGALKKTPNAANGLNGVAKSSTSSPSRPSSSLDNHAAAHRAKLARRRPGLVSRLFNLAARLLTWYFIITILFRCPPSLDACDDDAPRICRPYLHVRNAVAPYVEPYYDAYAAPYVEIARPYYVAVDEAIVTPAWAYTKQHAAPHLQQLQTVARTQWDKTVQPHVDHYHGLVKARYDETLAPHIARAAAAAQPYYEIARTNVLQTYHGALVPAYHFALPHLLDGYRAASAFAGNTLVPTAAWAWDKTYAFLNGTVSPRIRAVYTENVEPQLVKIGKRLGRYNNNPTKKSVPKPKPSQTPADGSAASAETTTTFVKPAVSVTASSSSPSTAPTATSARRRPANSSARPRVSLEPIPPPEVDEQLEQEDPHRREARETIAADLRDWQERYTKAAGEGLAEIDDRVQEIAKRMIRREARITGRTLLTQLQTAATTQLTDLRAAIRNIVAAVAQGTTTPDEGRDAIIAAVRAAGMAVKERAQAVRAWRERYDAEMQAAVTSAAETHFTILENIRDLALQKIGMKWAWMDSVTYKDWAKYHLLKSRFDEWKVDLEKHVVSHPGLVAAQLEAANIEDEAMQTAAATAKELARLKQVGQLKLIARDDSDEFDSDVTRQAAEAAEAAQAGQGHAEEASQKTDEQAAEKPVVQDGPVDSDEQSASTNPSESADPSPGPAVESSQSFEDAQTNPTDAADDARSIPIAETKSESINSDTPAAESAEPIDPAIAQQSQEPTESAADEPTEPSPLHDPTDPSLAQDTPDLASSQIFDTPVMAVVDNETDEPEVETKEEEGADKKADPVAEPVRQKKPVEEPEAIQEAEPGENVQKEEGEGRDEQPFSSTVPGKEEL</sequence>
<organism evidence="3 4">
    <name type="scientific">Humicola insolens</name>
    <name type="common">Soft-rot fungus</name>
    <dbReference type="NCBI Taxonomy" id="85995"/>
    <lineage>
        <taxon>Eukaryota</taxon>
        <taxon>Fungi</taxon>
        <taxon>Dikarya</taxon>
        <taxon>Ascomycota</taxon>
        <taxon>Pezizomycotina</taxon>
        <taxon>Sordariomycetes</taxon>
        <taxon>Sordariomycetidae</taxon>
        <taxon>Sordariales</taxon>
        <taxon>Chaetomiaceae</taxon>
        <taxon>Mycothermus</taxon>
    </lineage>
</organism>
<dbReference type="EMBL" id="JAZGSY010000014">
    <property type="protein sequence ID" value="KAL1843545.1"/>
    <property type="molecule type" value="Genomic_DNA"/>
</dbReference>
<dbReference type="PANTHER" id="PTHR23242">
    <property type="entry name" value="TRANSCRIPTION FACTOR HOXA13"/>
    <property type="match status" value="1"/>
</dbReference>
<feature type="compositionally biased region" description="Low complexity" evidence="1">
    <location>
        <begin position="614"/>
        <end position="627"/>
    </location>
</feature>
<gene>
    <name evidence="3" type="ORF">VTJ49DRAFT_1138</name>
</gene>
<dbReference type="Proteomes" id="UP001583172">
    <property type="component" value="Unassembled WGS sequence"/>
</dbReference>
<feature type="region of interest" description="Disordered" evidence="1">
    <location>
        <begin position="279"/>
        <end position="373"/>
    </location>
</feature>
<protein>
    <recommendedName>
        <fullName evidence="5">Transcription factor hoxa13</fullName>
    </recommendedName>
</protein>
<feature type="compositionally biased region" description="Polar residues" evidence="1">
    <location>
        <begin position="656"/>
        <end position="666"/>
    </location>
</feature>
<comment type="caution">
    <text evidence="3">The sequence shown here is derived from an EMBL/GenBank/DDBJ whole genome shotgun (WGS) entry which is preliminary data.</text>
</comment>
<accession>A0ABR3VP11</accession>
<feature type="region of interest" description="Disordered" evidence="1">
    <location>
        <begin position="604"/>
        <end position="846"/>
    </location>
</feature>
<evidence type="ECO:0000313" key="4">
    <source>
        <dbReference type="Proteomes" id="UP001583172"/>
    </source>
</evidence>
<dbReference type="PANTHER" id="PTHR23242:SF9">
    <property type="entry name" value="TRANSCRIPTION FACTOR HOXA13"/>
    <property type="match status" value="1"/>
</dbReference>
<feature type="compositionally biased region" description="Acidic residues" evidence="1">
    <location>
        <begin position="810"/>
        <end position="819"/>
    </location>
</feature>
<evidence type="ECO:0008006" key="5">
    <source>
        <dbReference type="Google" id="ProtNLM"/>
    </source>
</evidence>
<evidence type="ECO:0000256" key="1">
    <source>
        <dbReference type="SAM" id="MobiDB-lite"/>
    </source>
</evidence>
<feature type="region of interest" description="Disordered" evidence="1">
    <location>
        <begin position="1"/>
        <end position="42"/>
    </location>
</feature>
<evidence type="ECO:0000256" key="2">
    <source>
        <dbReference type="SAM" id="Phobius"/>
    </source>
</evidence>
<proteinExistence type="predicted"/>
<feature type="compositionally biased region" description="Basic and acidic residues" evidence="1">
    <location>
        <begin position="628"/>
        <end position="641"/>
    </location>
</feature>